<evidence type="ECO:0000256" key="5">
    <source>
        <dbReference type="ARBA" id="ARBA00023136"/>
    </source>
</evidence>
<evidence type="ECO:0000256" key="2">
    <source>
        <dbReference type="ARBA" id="ARBA00005975"/>
    </source>
</evidence>
<feature type="transmembrane region" description="Helical" evidence="6">
    <location>
        <begin position="109"/>
        <end position="129"/>
    </location>
</feature>
<protein>
    <recommendedName>
        <fullName evidence="7">LITAF domain-containing protein</fullName>
    </recommendedName>
</protein>
<keyword evidence="6" id="KW-1133">Transmembrane helix</keyword>
<name>A0A8S1YA49_PAROT</name>
<dbReference type="InterPro" id="IPR037519">
    <property type="entry name" value="LITAF_fam"/>
</dbReference>
<dbReference type="Pfam" id="PF10601">
    <property type="entry name" value="zf-LITAF-like"/>
    <property type="match status" value="1"/>
</dbReference>
<dbReference type="PANTHER" id="PTHR23292">
    <property type="entry name" value="LIPOPOLYSACCHARIDE-INDUCED TUMOR NECROSIS FACTOR-ALPHA FACTOR"/>
    <property type="match status" value="1"/>
</dbReference>
<evidence type="ECO:0000256" key="4">
    <source>
        <dbReference type="ARBA" id="ARBA00022833"/>
    </source>
</evidence>
<reference evidence="8" key="1">
    <citation type="submission" date="2021-01" db="EMBL/GenBank/DDBJ databases">
        <authorList>
            <consortium name="Genoscope - CEA"/>
            <person name="William W."/>
        </authorList>
    </citation>
    <scope>NUCLEOTIDE SEQUENCE</scope>
</reference>
<keyword evidence="3" id="KW-0479">Metal-binding</keyword>
<evidence type="ECO:0000259" key="7">
    <source>
        <dbReference type="PROSITE" id="PS51837"/>
    </source>
</evidence>
<accession>A0A8S1YA49</accession>
<evidence type="ECO:0000256" key="6">
    <source>
        <dbReference type="SAM" id="Phobius"/>
    </source>
</evidence>
<evidence type="ECO:0000256" key="3">
    <source>
        <dbReference type="ARBA" id="ARBA00022723"/>
    </source>
</evidence>
<dbReference type="SMART" id="SM00714">
    <property type="entry name" value="LITAF"/>
    <property type="match status" value="1"/>
</dbReference>
<dbReference type="EMBL" id="CAJJDP010000151">
    <property type="protein sequence ID" value="CAD8210068.1"/>
    <property type="molecule type" value="Genomic_DNA"/>
</dbReference>
<keyword evidence="6" id="KW-0812">Transmembrane</keyword>
<evidence type="ECO:0000313" key="9">
    <source>
        <dbReference type="Proteomes" id="UP000683925"/>
    </source>
</evidence>
<dbReference type="GO" id="GO:0008270">
    <property type="term" value="F:zinc ion binding"/>
    <property type="evidence" value="ECO:0007669"/>
    <property type="project" value="TreeGrafter"/>
</dbReference>
<evidence type="ECO:0000256" key="1">
    <source>
        <dbReference type="ARBA" id="ARBA00004170"/>
    </source>
</evidence>
<keyword evidence="9" id="KW-1185">Reference proteome</keyword>
<dbReference type="GO" id="GO:0016020">
    <property type="term" value="C:membrane"/>
    <property type="evidence" value="ECO:0007669"/>
    <property type="project" value="UniProtKB-SubCell"/>
</dbReference>
<dbReference type="OrthoDB" id="305631at2759"/>
<dbReference type="Proteomes" id="UP000683925">
    <property type="component" value="Unassembled WGS sequence"/>
</dbReference>
<dbReference type="PANTHER" id="PTHR23292:SF6">
    <property type="entry name" value="FI16602P1-RELATED"/>
    <property type="match status" value="1"/>
</dbReference>
<proteinExistence type="inferred from homology"/>
<sequence length="155" mass="17363">MQQDSNSTFEVTTTQQQYQVPLQINSQQGYVQSNNNYPSQPQYPQQNVRVQGSPYPGQQELVVVNTQMGNATQSQLLCNQSRFPVPLTCPYCQRQGATKIDYQTGSGTWCCCFILALFICCICWVPFVGEKCKDVTHQCPHCGQVVGMCPYKVCG</sequence>
<keyword evidence="5 6" id="KW-0472">Membrane</keyword>
<comment type="subcellular location">
    <subcellularLocation>
        <location evidence="1">Membrane</location>
        <topology evidence="1">Peripheral membrane protein</topology>
    </subcellularLocation>
</comment>
<dbReference type="OMA" id="QMGNATQ"/>
<feature type="domain" description="LITAF" evidence="7">
    <location>
        <begin position="66"/>
        <end position="151"/>
    </location>
</feature>
<dbReference type="PROSITE" id="PS51837">
    <property type="entry name" value="LITAF"/>
    <property type="match status" value="1"/>
</dbReference>
<gene>
    <name evidence="8" type="ORF">POCTA_138.1.T1490120</name>
</gene>
<keyword evidence="4" id="KW-0862">Zinc</keyword>
<organism evidence="8 9">
    <name type="scientific">Paramecium octaurelia</name>
    <dbReference type="NCBI Taxonomy" id="43137"/>
    <lineage>
        <taxon>Eukaryota</taxon>
        <taxon>Sar</taxon>
        <taxon>Alveolata</taxon>
        <taxon>Ciliophora</taxon>
        <taxon>Intramacronucleata</taxon>
        <taxon>Oligohymenophorea</taxon>
        <taxon>Peniculida</taxon>
        <taxon>Parameciidae</taxon>
        <taxon>Paramecium</taxon>
    </lineage>
</organism>
<comment type="caution">
    <text evidence="8">The sequence shown here is derived from an EMBL/GenBank/DDBJ whole genome shotgun (WGS) entry which is preliminary data.</text>
</comment>
<dbReference type="InterPro" id="IPR006629">
    <property type="entry name" value="LITAF"/>
</dbReference>
<evidence type="ECO:0000313" key="8">
    <source>
        <dbReference type="EMBL" id="CAD8210068.1"/>
    </source>
</evidence>
<comment type="similarity">
    <text evidence="2">Belongs to the CDIP1/LITAF family.</text>
</comment>
<dbReference type="AlphaFoldDB" id="A0A8S1YA49"/>